<evidence type="ECO:0000256" key="2">
    <source>
        <dbReference type="ARBA" id="ARBA00023043"/>
    </source>
</evidence>
<dbReference type="PANTHER" id="PTHR24201">
    <property type="entry name" value="ANK_REP_REGION DOMAIN-CONTAINING PROTEIN"/>
    <property type="match status" value="1"/>
</dbReference>
<dbReference type="AlphaFoldDB" id="A0A0R3X0L2"/>
<keyword evidence="5" id="KW-1185">Reference proteome</keyword>
<protein>
    <submittedName>
        <fullName evidence="6">ANK_REP_REGION domain-containing protein</fullName>
    </submittedName>
</protein>
<organism evidence="6">
    <name type="scientific">Hydatigena taeniaeformis</name>
    <name type="common">Feline tapeworm</name>
    <name type="synonym">Taenia taeniaeformis</name>
    <dbReference type="NCBI Taxonomy" id="6205"/>
    <lineage>
        <taxon>Eukaryota</taxon>
        <taxon>Metazoa</taxon>
        <taxon>Spiralia</taxon>
        <taxon>Lophotrochozoa</taxon>
        <taxon>Platyhelminthes</taxon>
        <taxon>Cestoda</taxon>
        <taxon>Eucestoda</taxon>
        <taxon>Cyclophyllidea</taxon>
        <taxon>Taeniidae</taxon>
        <taxon>Hydatigera</taxon>
    </lineage>
</organism>
<dbReference type="InterPro" id="IPR002110">
    <property type="entry name" value="Ankyrin_rpt"/>
</dbReference>
<name>A0A0R3X0L2_HYDTA</name>
<sequence>MNEAIQWQLINATLNGGSQCLRSLLSKGICIDLVQACQLFHLAAACGSTNNLETLLAFMPSLNVNSRDEVGCTALHKAAAAGHREVIHFLIYHGAQIDVQEYLLTWVAAAAADDDDDD</sequence>
<dbReference type="PROSITE" id="PS50297">
    <property type="entry name" value="ANK_REP_REGION"/>
    <property type="match status" value="1"/>
</dbReference>
<keyword evidence="2 3" id="KW-0040">ANK repeat</keyword>
<dbReference type="Gene3D" id="1.25.40.20">
    <property type="entry name" value="Ankyrin repeat-containing domain"/>
    <property type="match status" value="1"/>
</dbReference>
<evidence type="ECO:0000256" key="3">
    <source>
        <dbReference type="PROSITE-ProRule" id="PRU00023"/>
    </source>
</evidence>
<dbReference type="SMART" id="SM00248">
    <property type="entry name" value="ANK"/>
    <property type="match status" value="2"/>
</dbReference>
<evidence type="ECO:0000313" key="4">
    <source>
        <dbReference type="EMBL" id="VDM30902.1"/>
    </source>
</evidence>
<dbReference type="STRING" id="6205.A0A0R3X0L2"/>
<evidence type="ECO:0000313" key="6">
    <source>
        <dbReference type="WBParaSite" id="TTAC_0000667901-mRNA-1"/>
    </source>
</evidence>
<dbReference type="InterPro" id="IPR050776">
    <property type="entry name" value="Ank_Repeat/CDKN_Inhibitor"/>
</dbReference>
<dbReference type="Proteomes" id="UP000274429">
    <property type="component" value="Unassembled WGS sequence"/>
</dbReference>
<dbReference type="GO" id="GO:0005634">
    <property type="term" value="C:nucleus"/>
    <property type="evidence" value="ECO:0007669"/>
    <property type="project" value="TreeGrafter"/>
</dbReference>
<dbReference type="EMBL" id="UYWX01020313">
    <property type="protein sequence ID" value="VDM30902.1"/>
    <property type="molecule type" value="Genomic_DNA"/>
</dbReference>
<keyword evidence="1" id="KW-0677">Repeat</keyword>
<dbReference type="SUPFAM" id="SSF48403">
    <property type="entry name" value="Ankyrin repeat"/>
    <property type="match status" value="1"/>
</dbReference>
<dbReference type="OrthoDB" id="6235521at2759"/>
<dbReference type="PANTHER" id="PTHR24201:SF16">
    <property type="entry name" value="ANKYRIN-1-LIKE-RELATED"/>
    <property type="match status" value="1"/>
</dbReference>
<dbReference type="WBParaSite" id="TTAC_0000667901-mRNA-1">
    <property type="protein sequence ID" value="TTAC_0000667901-mRNA-1"/>
    <property type="gene ID" value="TTAC_0000667901"/>
</dbReference>
<feature type="repeat" description="ANK" evidence="3">
    <location>
        <begin position="70"/>
        <end position="102"/>
    </location>
</feature>
<evidence type="ECO:0000256" key="1">
    <source>
        <dbReference type="ARBA" id="ARBA00022737"/>
    </source>
</evidence>
<proteinExistence type="predicted"/>
<dbReference type="InterPro" id="IPR036770">
    <property type="entry name" value="Ankyrin_rpt-contain_sf"/>
</dbReference>
<evidence type="ECO:0000313" key="5">
    <source>
        <dbReference type="Proteomes" id="UP000274429"/>
    </source>
</evidence>
<reference evidence="6" key="1">
    <citation type="submission" date="2017-02" db="UniProtKB">
        <authorList>
            <consortium name="WormBaseParasite"/>
        </authorList>
    </citation>
    <scope>IDENTIFICATION</scope>
</reference>
<dbReference type="Pfam" id="PF12796">
    <property type="entry name" value="Ank_2"/>
    <property type="match status" value="1"/>
</dbReference>
<reference evidence="4 5" key="2">
    <citation type="submission" date="2018-11" db="EMBL/GenBank/DDBJ databases">
        <authorList>
            <consortium name="Pathogen Informatics"/>
        </authorList>
    </citation>
    <scope>NUCLEOTIDE SEQUENCE [LARGE SCALE GENOMIC DNA]</scope>
</reference>
<accession>A0A0R3X0L2</accession>
<gene>
    <name evidence="4" type="ORF">TTAC_LOCUS6664</name>
</gene>
<dbReference type="PROSITE" id="PS50088">
    <property type="entry name" value="ANK_REPEAT"/>
    <property type="match status" value="1"/>
</dbReference>